<evidence type="ECO:0000256" key="1">
    <source>
        <dbReference type="SAM" id="MobiDB-lite"/>
    </source>
</evidence>
<evidence type="ECO:0000313" key="3">
    <source>
        <dbReference type="EMBL" id="KAJ7348719.1"/>
    </source>
</evidence>
<dbReference type="PANTHER" id="PTHR33104:SF2">
    <property type="entry name" value="CXC3 LIKE CYSTEINE CLUSTER DOMAIN-CONTAINING PROTEIN"/>
    <property type="match status" value="1"/>
</dbReference>
<dbReference type="AlphaFoldDB" id="A0AAD7ETB9"/>
<dbReference type="PANTHER" id="PTHR33104">
    <property type="entry name" value="SI:DKEY-29D5.2"/>
    <property type="match status" value="1"/>
</dbReference>
<dbReference type="InterPro" id="IPR041457">
    <property type="entry name" value="CxC2_KDZ-assoc"/>
</dbReference>
<dbReference type="EMBL" id="JARIHO010000017">
    <property type="protein sequence ID" value="KAJ7348719.1"/>
    <property type="molecule type" value="Genomic_DNA"/>
</dbReference>
<proteinExistence type="predicted"/>
<dbReference type="Pfam" id="PF18758">
    <property type="entry name" value="KDZ"/>
    <property type="match status" value="1"/>
</dbReference>
<feature type="compositionally biased region" description="Basic and acidic residues" evidence="1">
    <location>
        <begin position="42"/>
        <end position="60"/>
    </location>
</feature>
<evidence type="ECO:0000313" key="4">
    <source>
        <dbReference type="Proteomes" id="UP001218218"/>
    </source>
</evidence>
<sequence>MKRSNNGTDKNNKKRAKNTFPLSSFGHSLKPGNTIRAGKLTADGRRADVRVVPVHRERDPVPPPSASEDDRDWVDMGVDDEPPVSRQPPRKRKWYATTDDNLRHWVANYRDEYLRVLVTREGLLGEEPFCSCGQPASYRCGDCFGAEMFCRDCLLEGHRLRPLCRIEAWNGTFFDRQDLRQLGLRVQLGHSDNRPCAHAHPGRENFVVIAPNGYHSVAVDYCQCRRSGSQSHWEQLLSYGWYPATPDNPQSAITISALKLFHAVSLQGKTTAYHFFNALAKLTDNTGGTTFKCRYQLALRVVRQWRNLRALKRGGMGNDPDRHTAETREGELAVECLACPKAGVNLPEGWEKAPVEVRFLYCIFLAIDACFRLKRKKISSWLADPSIQDGWAYFTRSVPYGEFVETLGEQKEMSTCTGLAALDHANTKYAQGYAATGCGMITCGRHEIVCKNGVGDLQAGEKYGNMDYIVASAWRHLRDLLFFLLSYDIMCQWMKNLRERLLKLPPALRFQLAHYFVKFVIPKLHILGHLKFCQDFFLLLYTLGSAQADMEGIERIWSSSGLMGASTREMGPGSRQDTLDDFWHYWNWNKVVGMGTTLRSRLLKARKELTRQEEGLQEFTAAQEGEAPAWKEAVDAFEAGASIDNPYQLPHAGPTLRDVELELMHEEQERERRSSAALSASDDTLTEYLMLGLEIEGQQRQLAADLLANKNPTSKELTDFVTRRTRVSRQIKKLRLMQRIYSPGALQRLATAADPAEPVESERAPLFLPSGLSPAQAAAPLSVSGLALAEARLRDGQCSESLEAIRHGLTVKKRLQTYKTLHSRRQHQNTRSRSLVDNQQQKIDLAARTYRQARAARLALVYVAGECGWRALEKEDLRLPEDEEEAKRRKQRAMKGKRKEAAQVNENGEVRGVPGMGEKTHLVSWIWYGAGNMEGAVGETMHDSVRVEWSKAYARVKRWREETRLLQEEMARCLLTLEWQAARWDERAVSTHYNGRIQYSAAHLQGAMALAARQAAVRRRLARHFRRCWWRLSDRVAPPQMGDSGQSSAEDVDGDEDRDGDEDEDEEGPVAQAVGPGESSARAAEHEEGEEEEEEEEAEGEDAERRRAEMDELLAIQNSSLEQYNDI</sequence>
<feature type="domain" description="CxC2-like cysteine cluster KDZ transposase-associated" evidence="2">
    <location>
        <begin position="179"/>
        <end position="287"/>
    </location>
</feature>
<evidence type="ECO:0000259" key="2">
    <source>
        <dbReference type="Pfam" id="PF18803"/>
    </source>
</evidence>
<feature type="compositionally biased region" description="Basic residues" evidence="1">
    <location>
        <begin position="888"/>
        <end position="898"/>
    </location>
</feature>
<reference evidence="3" key="1">
    <citation type="submission" date="2023-03" db="EMBL/GenBank/DDBJ databases">
        <title>Massive genome expansion in bonnet fungi (Mycena s.s.) driven by repeated elements and novel gene families across ecological guilds.</title>
        <authorList>
            <consortium name="Lawrence Berkeley National Laboratory"/>
            <person name="Harder C.B."/>
            <person name="Miyauchi S."/>
            <person name="Viragh M."/>
            <person name="Kuo A."/>
            <person name="Thoen E."/>
            <person name="Andreopoulos B."/>
            <person name="Lu D."/>
            <person name="Skrede I."/>
            <person name="Drula E."/>
            <person name="Henrissat B."/>
            <person name="Morin E."/>
            <person name="Kohler A."/>
            <person name="Barry K."/>
            <person name="LaButti K."/>
            <person name="Morin E."/>
            <person name="Salamov A."/>
            <person name="Lipzen A."/>
            <person name="Mereny Z."/>
            <person name="Hegedus B."/>
            <person name="Baldrian P."/>
            <person name="Stursova M."/>
            <person name="Weitz H."/>
            <person name="Taylor A."/>
            <person name="Grigoriev I.V."/>
            <person name="Nagy L.G."/>
            <person name="Martin F."/>
            <person name="Kauserud H."/>
        </authorList>
    </citation>
    <scope>NUCLEOTIDE SEQUENCE</scope>
    <source>
        <strain evidence="3">CBHHK002</strain>
    </source>
</reference>
<feature type="compositionally biased region" description="Polar residues" evidence="1">
    <location>
        <begin position="1116"/>
        <end position="1127"/>
    </location>
</feature>
<feature type="compositionally biased region" description="Acidic residues" evidence="1">
    <location>
        <begin position="1087"/>
        <end position="1102"/>
    </location>
</feature>
<feature type="region of interest" description="Disordered" evidence="1">
    <location>
        <begin position="1"/>
        <end position="90"/>
    </location>
</feature>
<dbReference type="Proteomes" id="UP001218218">
    <property type="component" value="Unassembled WGS sequence"/>
</dbReference>
<dbReference type="InterPro" id="IPR040521">
    <property type="entry name" value="KDZ"/>
</dbReference>
<feature type="region of interest" description="Disordered" evidence="1">
    <location>
        <begin position="880"/>
        <end position="902"/>
    </location>
</feature>
<protein>
    <recommendedName>
        <fullName evidence="2">CxC2-like cysteine cluster KDZ transposase-associated domain-containing protein</fullName>
    </recommendedName>
</protein>
<name>A0AAD7ETB9_9AGAR</name>
<feature type="region of interest" description="Disordered" evidence="1">
    <location>
        <begin position="1037"/>
        <end position="1127"/>
    </location>
</feature>
<feature type="compositionally biased region" description="Acidic residues" evidence="1">
    <location>
        <begin position="67"/>
        <end position="82"/>
    </location>
</feature>
<keyword evidence="4" id="KW-1185">Reference proteome</keyword>
<accession>A0AAD7ETB9</accession>
<feature type="compositionally biased region" description="Acidic residues" evidence="1">
    <location>
        <begin position="1050"/>
        <end position="1068"/>
    </location>
</feature>
<gene>
    <name evidence="3" type="ORF">DFH08DRAFT_960091</name>
</gene>
<organism evidence="3 4">
    <name type="scientific">Mycena albidolilacea</name>
    <dbReference type="NCBI Taxonomy" id="1033008"/>
    <lineage>
        <taxon>Eukaryota</taxon>
        <taxon>Fungi</taxon>
        <taxon>Dikarya</taxon>
        <taxon>Basidiomycota</taxon>
        <taxon>Agaricomycotina</taxon>
        <taxon>Agaricomycetes</taxon>
        <taxon>Agaricomycetidae</taxon>
        <taxon>Agaricales</taxon>
        <taxon>Marasmiineae</taxon>
        <taxon>Mycenaceae</taxon>
        <taxon>Mycena</taxon>
    </lineage>
</organism>
<dbReference type="Pfam" id="PF18803">
    <property type="entry name" value="CxC2"/>
    <property type="match status" value="1"/>
</dbReference>
<comment type="caution">
    <text evidence="3">The sequence shown here is derived from an EMBL/GenBank/DDBJ whole genome shotgun (WGS) entry which is preliminary data.</text>
</comment>